<name>A0A1Y6C494_9NEIS</name>
<accession>A0A1Y6C494</accession>
<feature type="transmembrane region" description="Helical" evidence="1">
    <location>
        <begin position="139"/>
        <end position="158"/>
    </location>
</feature>
<dbReference type="AlphaFoldDB" id="A0A1Y6C494"/>
<organism evidence="2 3">
    <name type="scientific">Pseudogulbenkiania subflava DSM 22618</name>
    <dbReference type="NCBI Taxonomy" id="1123014"/>
    <lineage>
        <taxon>Bacteria</taxon>
        <taxon>Pseudomonadati</taxon>
        <taxon>Pseudomonadota</taxon>
        <taxon>Betaproteobacteria</taxon>
        <taxon>Neisseriales</taxon>
        <taxon>Chromobacteriaceae</taxon>
        <taxon>Pseudogulbenkiania</taxon>
    </lineage>
</organism>
<gene>
    <name evidence="2" type="ORF">SAMN02745746_03237</name>
</gene>
<keyword evidence="1" id="KW-1133">Transmembrane helix</keyword>
<proteinExistence type="predicted"/>
<dbReference type="Proteomes" id="UP000192920">
    <property type="component" value="Unassembled WGS sequence"/>
</dbReference>
<feature type="transmembrane region" description="Helical" evidence="1">
    <location>
        <begin position="20"/>
        <end position="42"/>
    </location>
</feature>
<feature type="transmembrane region" description="Helical" evidence="1">
    <location>
        <begin position="107"/>
        <end position="127"/>
    </location>
</feature>
<sequence>MDLHMHSHQLTHRLPDWRAASLAGVLAGVVFLLLDMLAMVMAGGSPWAPTHMIAAIVMGNSALGSPAMFNIGIVVVALIVHFALAIGMGLILGLIMAPFHFDSSWGMASAVGVVFGFVVYVVNFYGMTQFFPWFAEARSWTTLIAHLVFGIVAADAYLKLERKEPDRDMSEMAR</sequence>
<dbReference type="RefSeq" id="WP_008954045.1">
    <property type="nucleotide sequence ID" value="NZ_FXAG01000020.1"/>
</dbReference>
<protein>
    <submittedName>
        <fullName evidence="2">Uncharacterized protein</fullName>
    </submittedName>
</protein>
<evidence type="ECO:0000313" key="3">
    <source>
        <dbReference type="Proteomes" id="UP000192920"/>
    </source>
</evidence>
<keyword evidence="3" id="KW-1185">Reference proteome</keyword>
<evidence type="ECO:0000313" key="2">
    <source>
        <dbReference type="EMBL" id="SMF43230.1"/>
    </source>
</evidence>
<keyword evidence="1" id="KW-0812">Transmembrane</keyword>
<dbReference type="EMBL" id="FXAG01000020">
    <property type="protein sequence ID" value="SMF43230.1"/>
    <property type="molecule type" value="Genomic_DNA"/>
</dbReference>
<reference evidence="3" key="1">
    <citation type="submission" date="2017-04" db="EMBL/GenBank/DDBJ databases">
        <authorList>
            <person name="Varghese N."/>
            <person name="Submissions S."/>
        </authorList>
    </citation>
    <scope>NUCLEOTIDE SEQUENCE [LARGE SCALE GENOMIC DNA]</scope>
    <source>
        <strain evidence="3">DSM 22618</strain>
    </source>
</reference>
<keyword evidence="1" id="KW-0472">Membrane</keyword>
<evidence type="ECO:0000256" key="1">
    <source>
        <dbReference type="SAM" id="Phobius"/>
    </source>
</evidence>
<feature type="transmembrane region" description="Helical" evidence="1">
    <location>
        <begin position="67"/>
        <end position="95"/>
    </location>
</feature>